<dbReference type="GO" id="GO:0005829">
    <property type="term" value="C:cytosol"/>
    <property type="evidence" value="ECO:0007669"/>
    <property type="project" value="TreeGrafter"/>
</dbReference>
<dbReference type="Gene3D" id="3.90.190.10">
    <property type="entry name" value="Protein tyrosine phosphatase superfamily"/>
    <property type="match status" value="1"/>
</dbReference>
<protein>
    <recommendedName>
        <fullName evidence="1">phosphatidylinositol-3,4,5-trisphosphate 3-phosphatase</fullName>
        <ecNumber evidence="1">3.1.3.67</ecNumber>
    </recommendedName>
</protein>
<dbReference type="GO" id="GO:0004725">
    <property type="term" value="F:protein tyrosine phosphatase activity"/>
    <property type="evidence" value="ECO:0007669"/>
    <property type="project" value="TreeGrafter"/>
</dbReference>
<evidence type="ECO:0000313" key="6">
    <source>
        <dbReference type="Proteomes" id="UP000006310"/>
    </source>
</evidence>
<dbReference type="OrthoDB" id="16692at2759"/>
<dbReference type="RefSeq" id="XP_022466252.1">
    <property type="nucleotide sequence ID" value="XM_022609903.1"/>
</dbReference>
<dbReference type="AlphaFoldDB" id="J7S2G9"/>
<sequence>MNTLESSPLSPLVQFDVSSAQPRRYRRSKLKPSHILRKLYSAAMNVTKNQLGLAIDMSYITDNIVVSSYPVVTFPKVMYRNKLSDLIQYLDYRHGVSNWKIYNLKVELGPADYKDEDLWSEVNQRRAHVEEWQNKLGVGNLSMDQNEEVASETERKIPVNPGIIKDIVVRTGWLDHCPPPFVVLQDIIRDMHSFLDESPSNVVVVHCKMGKGRSGTVVSAYLMKYKLYSFEMAMESFGTGRFKHGISKGVTIQSQLRYLMYHETFLTLSQETQERFLCSMRLQETFRITSIKLIKPFLLLGKGIFSYSIKFQKYNPRRTGLIDMEEIRINRDEFPTEPVDSNILSFPITVTSPDIRIQFLMHPKAIGNTSIEFPNLLDPCLWLNLPCESLKLRGEFNDLAADGPVVISAAWEQLDGANGTANKGMKLFEAIALEVSNV</sequence>
<dbReference type="STRING" id="1071383.J7S2G9"/>
<dbReference type="SMART" id="SM00404">
    <property type="entry name" value="PTPc_motif"/>
    <property type="match status" value="1"/>
</dbReference>
<dbReference type="PROSITE" id="PS00383">
    <property type="entry name" value="TYR_PHOSPHATASE_1"/>
    <property type="match status" value="1"/>
</dbReference>
<dbReference type="PROSITE" id="PS50056">
    <property type="entry name" value="TYR_PHOSPHATASE_2"/>
    <property type="match status" value="1"/>
</dbReference>
<dbReference type="HOGENOM" id="CLU_020105_0_0_1"/>
<dbReference type="Pfam" id="PF00782">
    <property type="entry name" value="DSPc"/>
    <property type="match status" value="1"/>
</dbReference>
<dbReference type="eggNOG" id="KOG2283">
    <property type="taxonomic scope" value="Eukaryota"/>
</dbReference>
<dbReference type="PANTHER" id="PTHR12305">
    <property type="entry name" value="PHOSPHATASE WITH HOMOLOGY TO TENSIN"/>
    <property type="match status" value="1"/>
</dbReference>
<accession>J7S2G9</accession>
<dbReference type="InterPro" id="IPR000340">
    <property type="entry name" value="Dual-sp_phosphatase_cat-dom"/>
</dbReference>
<dbReference type="SUPFAM" id="SSF52799">
    <property type="entry name" value="(Phosphotyrosine protein) phosphatases II"/>
    <property type="match status" value="1"/>
</dbReference>
<dbReference type="KEGG" id="kng:KNAG_0I02210"/>
<dbReference type="PROSITE" id="PS51181">
    <property type="entry name" value="PPASE_TENSIN"/>
    <property type="match status" value="1"/>
</dbReference>
<reference evidence="5 6" key="1">
    <citation type="journal article" date="2011" name="Proc. Natl. Acad. Sci. U.S.A.">
        <title>Evolutionary erosion of yeast sex chromosomes by mating-type switching accidents.</title>
        <authorList>
            <person name="Gordon J.L."/>
            <person name="Armisen D."/>
            <person name="Proux-Wera E."/>
            <person name="Oheigeartaigh S.S."/>
            <person name="Byrne K.P."/>
            <person name="Wolfe K.H."/>
        </authorList>
    </citation>
    <scope>NUCLEOTIDE SEQUENCE [LARGE SCALE GENOMIC DNA]</scope>
    <source>
        <strain evidence="6">ATCC MYA-139 / BCRC 22969 / CBS 8797 / CCRC 22969 / KCTC 17520 / NBRC 10181 / NCYC 3082</strain>
    </source>
</reference>
<dbReference type="GO" id="GO:0005886">
    <property type="term" value="C:plasma membrane"/>
    <property type="evidence" value="ECO:0007669"/>
    <property type="project" value="TreeGrafter"/>
</dbReference>
<dbReference type="GO" id="GO:0005634">
    <property type="term" value="C:nucleus"/>
    <property type="evidence" value="ECO:0007669"/>
    <property type="project" value="TreeGrafter"/>
</dbReference>
<dbReference type="CDD" id="cd14497">
    <property type="entry name" value="PTP_PTEN-like"/>
    <property type="match status" value="1"/>
</dbReference>
<dbReference type="InterPro" id="IPR029023">
    <property type="entry name" value="Tensin_phosphatase"/>
</dbReference>
<dbReference type="GO" id="GO:0043491">
    <property type="term" value="P:phosphatidylinositol 3-kinase/protein kinase B signal transduction"/>
    <property type="evidence" value="ECO:0007669"/>
    <property type="project" value="TreeGrafter"/>
</dbReference>
<dbReference type="InterPro" id="IPR016130">
    <property type="entry name" value="Tyr_Pase_AS"/>
</dbReference>
<dbReference type="InterPro" id="IPR000387">
    <property type="entry name" value="Tyr_Pase_dom"/>
</dbReference>
<dbReference type="GO" id="GO:0016314">
    <property type="term" value="F:phosphatidylinositol-3,4,5-trisphosphate 3-phosphatase activity"/>
    <property type="evidence" value="ECO:0007669"/>
    <property type="project" value="UniProtKB-EC"/>
</dbReference>
<feature type="domain" description="Phosphatase tensin-type" evidence="4">
    <location>
        <begin position="46"/>
        <end position="269"/>
    </location>
</feature>
<dbReference type="OMA" id="YLMYHET"/>
<dbReference type="Proteomes" id="UP000006310">
    <property type="component" value="Chromosome 9"/>
</dbReference>
<dbReference type="GO" id="GO:0042995">
    <property type="term" value="C:cell projection"/>
    <property type="evidence" value="ECO:0007669"/>
    <property type="project" value="TreeGrafter"/>
</dbReference>
<dbReference type="EMBL" id="HE978322">
    <property type="protein sequence ID" value="CCK72007.1"/>
    <property type="molecule type" value="Genomic_DNA"/>
</dbReference>
<dbReference type="PANTHER" id="PTHR12305:SF81">
    <property type="entry name" value="PHOSPHATIDYLINOSITOL 3,4,5-TRISPHOSPHATE 3-PHOSPHATASE AND DUAL-SPECIFICITY PROTEIN PHOSPHATASE PTEN"/>
    <property type="match status" value="1"/>
</dbReference>
<proteinExistence type="predicted"/>
<dbReference type="InterPro" id="IPR051281">
    <property type="entry name" value="Dual-spec_lipid-protein_phosph"/>
</dbReference>
<evidence type="ECO:0000259" key="3">
    <source>
        <dbReference type="PROSITE" id="PS50056"/>
    </source>
</evidence>
<evidence type="ECO:0000313" key="5">
    <source>
        <dbReference type="EMBL" id="CCK72007.1"/>
    </source>
</evidence>
<dbReference type="GO" id="GO:0051896">
    <property type="term" value="P:regulation of phosphatidylinositol 3-kinase/protein kinase B signal transduction"/>
    <property type="evidence" value="ECO:0007669"/>
    <property type="project" value="TreeGrafter"/>
</dbReference>
<feature type="domain" description="Tyrosine specific protein phosphatases" evidence="3">
    <location>
        <begin position="185"/>
        <end position="241"/>
    </location>
</feature>
<dbReference type="InterPro" id="IPR029021">
    <property type="entry name" value="Prot-tyrosine_phosphatase-like"/>
</dbReference>
<organism evidence="5 6">
    <name type="scientific">Huiozyma naganishii (strain ATCC MYA-139 / BCRC 22969 / CBS 8797 / KCTC 17520 / NBRC 10181 / NCYC 3082 / Yp74L-3)</name>
    <name type="common">Yeast</name>
    <name type="synonym">Kazachstania naganishii</name>
    <dbReference type="NCBI Taxonomy" id="1071383"/>
    <lineage>
        <taxon>Eukaryota</taxon>
        <taxon>Fungi</taxon>
        <taxon>Dikarya</taxon>
        <taxon>Ascomycota</taxon>
        <taxon>Saccharomycotina</taxon>
        <taxon>Saccharomycetes</taxon>
        <taxon>Saccharomycetales</taxon>
        <taxon>Saccharomycetaceae</taxon>
        <taxon>Huiozyma</taxon>
    </lineage>
</organism>
<dbReference type="EC" id="3.1.3.67" evidence="1"/>
<dbReference type="GeneID" id="34527750"/>
<dbReference type="GO" id="GO:0030476">
    <property type="term" value="P:ascospore wall assembly"/>
    <property type="evidence" value="ECO:0007669"/>
    <property type="project" value="EnsemblFungi"/>
</dbReference>
<reference evidence="6" key="2">
    <citation type="submission" date="2012-08" db="EMBL/GenBank/DDBJ databases">
        <title>Genome sequence of Kazachstania naganishii.</title>
        <authorList>
            <person name="Gordon J.L."/>
            <person name="Armisen D."/>
            <person name="Proux-Wera E."/>
            <person name="OhEigeartaigh S.S."/>
            <person name="Byrne K.P."/>
            <person name="Wolfe K.H."/>
        </authorList>
    </citation>
    <scope>NUCLEOTIDE SEQUENCE [LARGE SCALE GENOMIC DNA]</scope>
    <source>
        <strain evidence="6">ATCC MYA-139 / BCRC 22969 / CBS 8797 / CCRC 22969 / KCTC 17520 / NBRC 10181 / NCYC 3082</strain>
    </source>
</reference>
<gene>
    <name evidence="5" type="primary">KNAG0I02210</name>
    <name evidence="5" type="ordered locus">KNAG_0I02210</name>
</gene>
<evidence type="ECO:0000256" key="1">
    <source>
        <dbReference type="ARBA" id="ARBA00013015"/>
    </source>
</evidence>
<name>J7S2G9_HUIN7</name>
<keyword evidence="6" id="KW-1185">Reference proteome</keyword>
<evidence type="ECO:0000259" key="4">
    <source>
        <dbReference type="PROSITE" id="PS51181"/>
    </source>
</evidence>
<dbReference type="InterPro" id="IPR003595">
    <property type="entry name" value="Tyr_Pase_cat"/>
</dbReference>
<dbReference type="GO" id="GO:0046856">
    <property type="term" value="P:phosphatidylinositol dephosphorylation"/>
    <property type="evidence" value="ECO:0007669"/>
    <property type="project" value="TreeGrafter"/>
</dbReference>
<evidence type="ECO:0000256" key="2">
    <source>
        <dbReference type="ARBA" id="ARBA00022801"/>
    </source>
</evidence>
<keyword evidence="2" id="KW-0378">Hydrolase</keyword>